<evidence type="ECO:0000313" key="2">
    <source>
        <dbReference type="EMBL" id="HIV74731.1"/>
    </source>
</evidence>
<dbReference type="EMBL" id="DXHX01000102">
    <property type="protein sequence ID" value="HIV74731.1"/>
    <property type="molecule type" value="Genomic_DNA"/>
</dbReference>
<dbReference type="NCBIfam" id="NF011987">
    <property type="entry name" value="PRK15446.2-3"/>
    <property type="match status" value="1"/>
</dbReference>
<reference evidence="2" key="2">
    <citation type="submission" date="2021-04" db="EMBL/GenBank/DDBJ databases">
        <authorList>
            <person name="Gilroy R."/>
        </authorList>
    </citation>
    <scope>NUCLEOTIDE SEQUENCE</scope>
    <source>
        <strain evidence="2">CHK169-2315</strain>
    </source>
</reference>
<gene>
    <name evidence="2" type="primary">phnM</name>
    <name evidence="2" type="ORF">H9895_06610</name>
</gene>
<dbReference type="GO" id="GO:0019700">
    <property type="term" value="P:organic phosphonate catabolic process"/>
    <property type="evidence" value="ECO:0007669"/>
    <property type="project" value="InterPro"/>
</dbReference>
<dbReference type="PANTHER" id="PTHR43135">
    <property type="entry name" value="ALPHA-D-RIBOSE 1-METHYLPHOSPHONATE 5-TRIPHOSPHATE DIPHOSPHATASE"/>
    <property type="match status" value="1"/>
</dbReference>
<dbReference type="PANTHER" id="PTHR43135:SF3">
    <property type="entry name" value="ALPHA-D-RIBOSE 1-METHYLPHOSPHONATE 5-TRIPHOSPHATE DIPHOSPHATASE"/>
    <property type="match status" value="1"/>
</dbReference>
<evidence type="ECO:0000259" key="1">
    <source>
        <dbReference type="Pfam" id="PF01979"/>
    </source>
</evidence>
<dbReference type="InterPro" id="IPR012696">
    <property type="entry name" value="PhnM"/>
</dbReference>
<dbReference type="NCBIfam" id="NF011990">
    <property type="entry name" value="PRK15446.2-6"/>
    <property type="match status" value="1"/>
</dbReference>
<evidence type="ECO:0000313" key="3">
    <source>
        <dbReference type="Proteomes" id="UP000823937"/>
    </source>
</evidence>
<sequence>MYVIHNGLIVTEEKILENHALVIDGKYIHAIVPNEEVKNWQNAEQVDANGAYITPGFIDIHSDYIETISAPRPTSLIDLNISLKETEKILINNGITTMFHSLSLYKTDMFSKNAMRTKENVQRLINLIHETSDDLHLIRHRLHARFEIDNTEGVDLLLENIEQNKVHLISFMDHTPGQGQYRNLQYYYDTIQGYRSISNNEIQTMIAEKQRAEIITPEQIKDITTLAVERNIAVASHDDDHMEKLHLVQSFGTTISEFPITLDVARGAKQLGLYTVVGAPNVLLGKSHSGNLSAVEAIENDCADILCSDYYPSALLHAVFQLHKQYGYDLREMINKVTINPARAVKMEDEIGSIQVGKKADLLMIEEMDHGYPMLTKTMVDGLFITETNYRI</sequence>
<dbReference type="PIRSF" id="PIRSF038971">
    <property type="entry name" value="PhnM"/>
    <property type="match status" value="1"/>
</dbReference>
<reference evidence="2" key="1">
    <citation type="journal article" date="2021" name="PeerJ">
        <title>Extensive microbial diversity within the chicken gut microbiome revealed by metagenomics and culture.</title>
        <authorList>
            <person name="Gilroy R."/>
            <person name="Ravi A."/>
            <person name="Getino M."/>
            <person name="Pursley I."/>
            <person name="Horton D.L."/>
            <person name="Alikhan N.F."/>
            <person name="Baker D."/>
            <person name="Gharbi K."/>
            <person name="Hall N."/>
            <person name="Watson M."/>
            <person name="Adriaenssens E.M."/>
            <person name="Foster-Nyarko E."/>
            <person name="Jarju S."/>
            <person name="Secka A."/>
            <person name="Antonio M."/>
            <person name="Oren A."/>
            <person name="Chaudhuri R.R."/>
            <person name="La Ragione R."/>
            <person name="Hildebrand F."/>
            <person name="Pallen M.J."/>
        </authorList>
    </citation>
    <scope>NUCLEOTIDE SEQUENCE</scope>
    <source>
        <strain evidence="2">CHK169-2315</strain>
    </source>
</reference>
<organism evidence="2 3">
    <name type="scientific">Candidatus Pseudogracilibacillus intestinigallinarum</name>
    <dbReference type="NCBI Taxonomy" id="2838742"/>
    <lineage>
        <taxon>Bacteria</taxon>
        <taxon>Bacillati</taxon>
        <taxon>Bacillota</taxon>
        <taxon>Bacilli</taxon>
        <taxon>Bacillales</taxon>
        <taxon>Bacillaceae</taxon>
        <taxon>Pseudogracilibacillus</taxon>
    </lineage>
</organism>
<proteinExistence type="predicted"/>
<accession>A0A9D1PLR2</accession>
<dbReference type="InterPro" id="IPR011059">
    <property type="entry name" value="Metal-dep_hydrolase_composite"/>
</dbReference>
<dbReference type="Proteomes" id="UP000823937">
    <property type="component" value="Unassembled WGS sequence"/>
</dbReference>
<protein>
    <submittedName>
        <fullName evidence="2">Phosphonate metabolism protein PhnM</fullName>
    </submittedName>
</protein>
<dbReference type="InterPro" id="IPR032466">
    <property type="entry name" value="Metal_Hydrolase"/>
</dbReference>
<dbReference type="Pfam" id="PF01979">
    <property type="entry name" value="Amidohydro_1"/>
    <property type="match status" value="1"/>
</dbReference>
<feature type="domain" description="Amidohydrolase-related" evidence="1">
    <location>
        <begin position="52"/>
        <end position="370"/>
    </location>
</feature>
<dbReference type="NCBIfam" id="NF011984">
    <property type="entry name" value="PRK15446.1-5"/>
    <property type="match status" value="1"/>
</dbReference>
<comment type="caution">
    <text evidence="2">The sequence shown here is derived from an EMBL/GenBank/DDBJ whole genome shotgun (WGS) entry which is preliminary data.</text>
</comment>
<dbReference type="SUPFAM" id="SSF51556">
    <property type="entry name" value="Metallo-dependent hydrolases"/>
    <property type="match status" value="1"/>
</dbReference>
<dbReference type="NCBIfam" id="TIGR02318">
    <property type="entry name" value="phosphono_phnM"/>
    <property type="match status" value="1"/>
</dbReference>
<dbReference type="InterPro" id="IPR051781">
    <property type="entry name" value="Metallo-dep_Hydrolase"/>
</dbReference>
<dbReference type="SUPFAM" id="SSF51338">
    <property type="entry name" value="Composite domain of metallo-dependent hydrolases"/>
    <property type="match status" value="1"/>
</dbReference>
<name>A0A9D1PLR2_9BACI</name>
<dbReference type="GO" id="GO:0016810">
    <property type="term" value="F:hydrolase activity, acting on carbon-nitrogen (but not peptide) bonds"/>
    <property type="evidence" value="ECO:0007669"/>
    <property type="project" value="InterPro"/>
</dbReference>
<dbReference type="AlphaFoldDB" id="A0A9D1PLR2"/>
<dbReference type="Gene3D" id="3.20.20.140">
    <property type="entry name" value="Metal-dependent hydrolases"/>
    <property type="match status" value="2"/>
</dbReference>
<dbReference type="Gene3D" id="2.30.40.10">
    <property type="entry name" value="Urease, subunit C, domain 1"/>
    <property type="match status" value="2"/>
</dbReference>
<dbReference type="InterPro" id="IPR006680">
    <property type="entry name" value="Amidohydro-rel"/>
</dbReference>